<evidence type="ECO:0000313" key="2">
    <source>
        <dbReference type="EMBL" id="GFR92394.1"/>
    </source>
</evidence>
<protein>
    <recommendedName>
        <fullName evidence="4">SRCR domain-containing protein</fullName>
    </recommendedName>
</protein>
<keyword evidence="3" id="KW-1185">Reference proteome</keyword>
<feature type="compositionally biased region" description="Acidic residues" evidence="1">
    <location>
        <begin position="124"/>
        <end position="185"/>
    </location>
</feature>
<evidence type="ECO:0008006" key="4">
    <source>
        <dbReference type="Google" id="ProtNLM"/>
    </source>
</evidence>
<sequence>MVCAGQELAQSSSVSAALLMLHWRASLHNDRPILLTGSGTEGSLWQTGFAGQKSLGHNVENCRPGDEPPAHVCSGEAARSQGCHNRPQYYLGTMTPCPACDTGRSNRNTGTTYTNNNYGGDAYADVDDDDDDYDDDDYGANDDDDDDDDDDYGDDDDTDDDDYDDDTDDDDDDEDDNDNEENDDT</sequence>
<dbReference type="EMBL" id="BMAT01005384">
    <property type="protein sequence ID" value="GFR92394.1"/>
    <property type="molecule type" value="Genomic_DNA"/>
</dbReference>
<feature type="region of interest" description="Disordered" evidence="1">
    <location>
        <begin position="110"/>
        <end position="185"/>
    </location>
</feature>
<organism evidence="2 3">
    <name type="scientific">Elysia marginata</name>
    <dbReference type="NCBI Taxonomy" id="1093978"/>
    <lineage>
        <taxon>Eukaryota</taxon>
        <taxon>Metazoa</taxon>
        <taxon>Spiralia</taxon>
        <taxon>Lophotrochozoa</taxon>
        <taxon>Mollusca</taxon>
        <taxon>Gastropoda</taxon>
        <taxon>Heterobranchia</taxon>
        <taxon>Euthyneura</taxon>
        <taxon>Panpulmonata</taxon>
        <taxon>Sacoglossa</taxon>
        <taxon>Placobranchoidea</taxon>
        <taxon>Plakobranchidae</taxon>
        <taxon>Elysia</taxon>
    </lineage>
</organism>
<proteinExistence type="predicted"/>
<evidence type="ECO:0000256" key="1">
    <source>
        <dbReference type="SAM" id="MobiDB-lite"/>
    </source>
</evidence>
<accession>A0AAV4H4A4</accession>
<dbReference type="AlphaFoldDB" id="A0AAV4H4A4"/>
<comment type="caution">
    <text evidence="2">The sequence shown here is derived from an EMBL/GenBank/DDBJ whole genome shotgun (WGS) entry which is preliminary data.</text>
</comment>
<gene>
    <name evidence="2" type="ORF">ElyMa_002617200</name>
</gene>
<feature type="compositionally biased region" description="Low complexity" evidence="1">
    <location>
        <begin position="110"/>
        <end position="123"/>
    </location>
</feature>
<reference evidence="2 3" key="1">
    <citation type="journal article" date="2021" name="Elife">
        <title>Chloroplast acquisition without the gene transfer in kleptoplastic sea slugs, Plakobranchus ocellatus.</title>
        <authorList>
            <person name="Maeda T."/>
            <person name="Takahashi S."/>
            <person name="Yoshida T."/>
            <person name="Shimamura S."/>
            <person name="Takaki Y."/>
            <person name="Nagai Y."/>
            <person name="Toyoda A."/>
            <person name="Suzuki Y."/>
            <person name="Arimoto A."/>
            <person name="Ishii H."/>
            <person name="Satoh N."/>
            <person name="Nishiyama T."/>
            <person name="Hasebe M."/>
            <person name="Maruyama T."/>
            <person name="Minagawa J."/>
            <person name="Obokata J."/>
            <person name="Shigenobu S."/>
        </authorList>
    </citation>
    <scope>NUCLEOTIDE SEQUENCE [LARGE SCALE GENOMIC DNA]</scope>
</reference>
<evidence type="ECO:0000313" key="3">
    <source>
        <dbReference type="Proteomes" id="UP000762676"/>
    </source>
</evidence>
<dbReference type="Proteomes" id="UP000762676">
    <property type="component" value="Unassembled WGS sequence"/>
</dbReference>
<name>A0AAV4H4A4_9GAST</name>